<dbReference type="PATRIC" id="fig|46506.5.peg.3380"/>
<dbReference type="Pfam" id="PF13936">
    <property type="entry name" value="HTH_38"/>
    <property type="match status" value="1"/>
</dbReference>
<evidence type="ECO:0000313" key="2">
    <source>
        <dbReference type="EMBL" id="KWR51901.1"/>
    </source>
</evidence>
<organism evidence="2 3">
    <name type="scientific">Bacteroides stercoris</name>
    <dbReference type="NCBI Taxonomy" id="46506"/>
    <lineage>
        <taxon>Bacteria</taxon>
        <taxon>Pseudomonadati</taxon>
        <taxon>Bacteroidota</taxon>
        <taxon>Bacteroidia</taxon>
        <taxon>Bacteroidales</taxon>
        <taxon>Bacteroidaceae</taxon>
        <taxon>Bacteroides</taxon>
    </lineage>
</organism>
<evidence type="ECO:0000259" key="1">
    <source>
        <dbReference type="Pfam" id="PF13936"/>
    </source>
</evidence>
<comment type="caution">
    <text evidence="2">The sequence shown here is derived from an EMBL/GenBank/DDBJ whole genome shotgun (WGS) entry which is preliminary data.</text>
</comment>
<proteinExistence type="predicted"/>
<dbReference type="STRING" id="46506.AA415_03142"/>
<keyword evidence="3" id="KW-1185">Reference proteome</keyword>
<name>A0A108T216_BACSE</name>
<accession>A0A108T216</accession>
<gene>
    <name evidence="2" type="ORF">AA415_03142</name>
</gene>
<reference evidence="2 3" key="1">
    <citation type="journal article" date="2016" name="BMC Genomics">
        <title>Type VI secretion systems of human gut Bacteroidales segregate into three genetic architectures, two of which are contained on mobile genetic elements.</title>
        <authorList>
            <person name="Coyne M.J."/>
            <person name="Roelofs K.G."/>
            <person name="Comstock L.E."/>
        </authorList>
    </citation>
    <scope>NUCLEOTIDE SEQUENCE [LARGE SCALE GENOMIC DNA]</scope>
    <source>
        <strain evidence="2 3">CL09T03C01</strain>
    </source>
</reference>
<feature type="domain" description="Transposase IS30-like HTH" evidence="1">
    <location>
        <begin position="20"/>
        <end position="54"/>
    </location>
</feature>
<dbReference type="InterPro" id="IPR025246">
    <property type="entry name" value="IS30-like_HTH"/>
</dbReference>
<dbReference type="EMBL" id="LRGC01000027">
    <property type="protein sequence ID" value="KWR51901.1"/>
    <property type="molecule type" value="Genomic_DNA"/>
</dbReference>
<dbReference type="AlphaFoldDB" id="A0A108T216"/>
<protein>
    <submittedName>
        <fullName evidence="2">Helix-turn-helix domain protein</fullName>
    </submittedName>
</protein>
<evidence type="ECO:0000313" key="3">
    <source>
        <dbReference type="Proteomes" id="UP000056419"/>
    </source>
</evidence>
<dbReference type="RefSeq" id="WP_060386662.1">
    <property type="nucleotide sequence ID" value="NZ_JADMRQ010000018.1"/>
</dbReference>
<sequence length="102" mass="12147">MPLKIEDIKLAGTRFDGRAKLSPEQRQAIQILAREGYSQRKLAAMFNVSKRLIQSILSPPTRKTYKQYPTEYWTELKRKYRKKKIDLYKNGKIKFNNKLKNK</sequence>
<dbReference type="Proteomes" id="UP000056419">
    <property type="component" value="Unassembled WGS sequence"/>
</dbReference>